<dbReference type="SUPFAM" id="SSF53720">
    <property type="entry name" value="ALDH-like"/>
    <property type="match status" value="1"/>
</dbReference>
<dbReference type="Pfam" id="PF00815">
    <property type="entry name" value="Histidinol_dh"/>
    <property type="match status" value="1"/>
</dbReference>
<comment type="function">
    <text evidence="5">Catalyzes the sequential NAD-dependent oxidations of L-histidinol to L-histidinaldehyde and then to L-histidine.</text>
</comment>
<dbReference type="HAMAP" id="MF_01024">
    <property type="entry name" value="HisD"/>
    <property type="match status" value="1"/>
</dbReference>
<proteinExistence type="inferred from homology"/>
<comment type="pathway">
    <text evidence="5">Amino-acid biosynthesis; L-histidine biosynthesis; L-histidine from 5-phospho-alpha-D-ribose 1-diphosphate: step 9/9.</text>
</comment>
<reference evidence="12" key="1">
    <citation type="submission" date="2020-07" db="EMBL/GenBank/DDBJ databases">
        <title>Huge and variable diversity of episymbiotic CPR bacteria and DPANN archaea in groundwater ecosystems.</title>
        <authorList>
            <person name="He C.Y."/>
            <person name="Keren R."/>
            <person name="Whittaker M."/>
            <person name="Farag I.F."/>
            <person name="Doudna J."/>
            <person name="Cate J.H.D."/>
            <person name="Banfield J.F."/>
        </authorList>
    </citation>
    <scope>NUCLEOTIDE SEQUENCE</scope>
    <source>
        <strain evidence="12">NC_groundwater_763_Ag_S-0.2um_68_21</strain>
    </source>
</reference>
<feature type="binding site" evidence="5 9">
    <location>
        <position position="259"/>
    </location>
    <ligand>
        <name>substrate</name>
    </ligand>
</feature>
<evidence type="ECO:0000256" key="11">
    <source>
        <dbReference type="RuleBase" id="RU004175"/>
    </source>
</evidence>
<feature type="binding site" evidence="5 9">
    <location>
        <position position="361"/>
    </location>
    <ligand>
        <name>substrate</name>
    </ligand>
</feature>
<feature type="binding site" evidence="5 10">
    <location>
        <position position="420"/>
    </location>
    <ligand>
        <name>Zn(2+)</name>
        <dbReference type="ChEBI" id="CHEBI:29105"/>
    </ligand>
</feature>
<dbReference type="FunFam" id="3.40.50.1980:FF:000001">
    <property type="entry name" value="Histidinol dehydrogenase"/>
    <property type="match status" value="1"/>
</dbReference>
<dbReference type="AlphaFoldDB" id="A0A932HXE5"/>
<feature type="binding site" evidence="5 10">
    <location>
        <position position="361"/>
    </location>
    <ligand>
        <name>Zn(2+)</name>
        <dbReference type="ChEBI" id="CHEBI:29105"/>
    </ligand>
</feature>
<dbReference type="Proteomes" id="UP000782312">
    <property type="component" value="Unassembled WGS sequence"/>
</dbReference>
<evidence type="ECO:0000256" key="2">
    <source>
        <dbReference type="ARBA" id="ARBA00022723"/>
    </source>
</evidence>
<keyword evidence="4 5" id="KW-0560">Oxidoreductase</keyword>
<evidence type="ECO:0000256" key="7">
    <source>
        <dbReference type="PIRSR" id="PIRSR000099-1"/>
    </source>
</evidence>
<feature type="active site" description="Proton acceptor" evidence="5 7">
    <location>
        <position position="327"/>
    </location>
</feature>
<dbReference type="Gene3D" id="3.40.50.1980">
    <property type="entry name" value="Nitrogenase molybdenum iron protein domain"/>
    <property type="match status" value="2"/>
</dbReference>
<dbReference type="GO" id="GO:0005829">
    <property type="term" value="C:cytosol"/>
    <property type="evidence" value="ECO:0007669"/>
    <property type="project" value="TreeGrafter"/>
</dbReference>
<feature type="binding site" evidence="5 10">
    <location>
        <position position="262"/>
    </location>
    <ligand>
        <name>Zn(2+)</name>
        <dbReference type="ChEBI" id="CHEBI:29105"/>
    </ligand>
</feature>
<comment type="caution">
    <text evidence="12">The sequence shown here is derived from an EMBL/GenBank/DDBJ whole genome shotgun (WGS) entry which is preliminary data.</text>
</comment>
<dbReference type="GO" id="GO:0008270">
    <property type="term" value="F:zinc ion binding"/>
    <property type="evidence" value="ECO:0007669"/>
    <property type="project" value="UniProtKB-UniRule"/>
</dbReference>
<accession>A0A932HXE5</accession>
<dbReference type="PANTHER" id="PTHR21256:SF2">
    <property type="entry name" value="HISTIDINE BIOSYNTHESIS TRIFUNCTIONAL PROTEIN"/>
    <property type="match status" value="1"/>
</dbReference>
<dbReference type="CDD" id="cd06572">
    <property type="entry name" value="Histidinol_dh"/>
    <property type="match status" value="1"/>
</dbReference>
<dbReference type="EC" id="1.1.1.23" evidence="5"/>
<feature type="binding site" evidence="5 8">
    <location>
        <position position="191"/>
    </location>
    <ligand>
        <name>NAD(+)</name>
        <dbReference type="ChEBI" id="CHEBI:57540"/>
    </ligand>
</feature>
<dbReference type="InterPro" id="IPR012131">
    <property type="entry name" value="Hstdl_DH"/>
</dbReference>
<keyword evidence="2 5" id="KW-0479">Metal-binding</keyword>
<feature type="binding site" evidence="5 9">
    <location>
        <position position="420"/>
    </location>
    <ligand>
        <name>substrate</name>
    </ligand>
</feature>
<evidence type="ECO:0000313" key="12">
    <source>
        <dbReference type="EMBL" id="MBI3127470.1"/>
    </source>
</evidence>
<feature type="binding site" evidence="5 9">
    <location>
        <position position="328"/>
    </location>
    <ligand>
        <name>substrate</name>
    </ligand>
</feature>
<sequence length="439" mass="46035">MKRIRCGSDEARAALAALAASGGGSLAGAEAQARPIVEAVRAEGDAALLRFTRQFDGADLDASRLEVSREEMEAALGRLPVDIREALTLAARRIREFHEAQRPSAVTTRPGVGERLLLRPIPLRRAGLYAPGGRAAYPSTVLMNALPARAAGVKEVILCTPPGRDGAVADSVLAAARLAGVDRVFRAGGAQAVAAMAFGTRTVPKVDKIAGPGNVYVSAAKRLVRGEVEVDKDAGPSEVVILLDEPRWAEWAAADMLAQAEHDPEAMAVGVAVGRATADALAAEVEARLPAEPRREVIAQALARRGAVVEARTREEALEVAEGLAPEHLEILWEGAEEWAGRVRCAGAVFCGPWSPVPLGDYLAGPNHVLPTGGSARWASPLGVLDFVKWSSQVVMGPEAAQRLAGPAALLAELEGLPAHARALRLRLGPPGTRRGDGR</sequence>
<comment type="catalytic activity">
    <reaction evidence="5">
        <text>L-histidinol + 2 NAD(+) + H2O = L-histidine + 2 NADH + 3 H(+)</text>
        <dbReference type="Rhea" id="RHEA:20641"/>
        <dbReference type="ChEBI" id="CHEBI:15377"/>
        <dbReference type="ChEBI" id="CHEBI:15378"/>
        <dbReference type="ChEBI" id="CHEBI:57540"/>
        <dbReference type="ChEBI" id="CHEBI:57595"/>
        <dbReference type="ChEBI" id="CHEBI:57699"/>
        <dbReference type="ChEBI" id="CHEBI:57945"/>
        <dbReference type="EC" id="1.1.1.23"/>
    </reaction>
</comment>
<evidence type="ECO:0000256" key="6">
    <source>
        <dbReference type="PIRNR" id="PIRNR000099"/>
    </source>
</evidence>
<keyword evidence="5 8" id="KW-0520">NAD</keyword>
<dbReference type="EMBL" id="JACPUR010000017">
    <property type="protein sequence ID" value="MBI3127470.1"/>
    <property type="molecule type" value="Genomic_DNA"/>
</dbReference>
<evidence type="ECO:0000256" key="9">
    <source>
        <dbReference type="PIRSR" id="PIRSR000099-3"/>
    </source>
</evidence>
<feature type="binding site" evidence="5 10">
    <location>
        <position position="259"/>
    </location>
    <ligand>
        <name>Zn(2+)</name>
        <dbReference type="ChEBI" id="CHEBI:29105"/>
    </ligand>
</feature>
<keyword evidence="5" id="KW-0368">Histidine biosynthesis</keyword>
<evidence type="ECO:0000256" key="10">
    <source>
        <dbReference type="PIRSR" id="PIRSR000099-4"/>
    </source>
</evidence>
<keyword evidence="5" id="KW-0028">Amino-acid biosynthesis</keyword>
<feature type="binding site" evidence="5 8">
    <location>
        <position position="129"/>
    </location>
    <ligand>
        <name>NAD(+)</name>
        <dbReference type="ChEBI" id="CHEBI:57540"/>
    </ligand>
</feature>
<dbReference type="InterPro" id="IPR016161">
    <property type="entry name" value="Ald_DH/histidinol_DH"/>
</dbReference>
<feature type="binding site" evidence="5 8">
    <location>
        <position position="214"/>
    </location>
    <ligand>
        <name>NAD(+)</name>
        <dbReference type="ChEBI" id="CHEBI:57540"/>
    </ligand>
</feature>
<evidence type="ECO:0000256" key="8">
    <source>
        <dbReference type="PIRSR" id="PIRSR000099-2"/>
    </source>
</evidence>
<evidence type="ECO:0000256" key="4">
    <source>
        <dbReference type="ARBA" id="ARBA00023002"/>
    </source>
</evidence>
<feature type="binding site" evidence="5 9">
    <location>
        <position position="237"/>
    </location>
    <ligand>
        <name>substrate</name>
    </ligand>
</feature>
<feature type="binding site" evidence="5 9">
    <location>
        <position position="262"/>
    </location>
    <ligand>
        <name>substrate</name>
    </ligand>
</feature>
<dbReference type="GO" id="GO:0051287">
    <property type="term" value="F:NAD binding"/>
    <property type="evidence" value="ECO:0007669"/>
    <property type="project" value="InterPro"/>
</dbReference>
<evidence type="ECO:0000256" key="5">
    <source>
        <dbReference type="HAMAP-Rule" id="MF_01024"/>
    </source>
</evidence>
<dbReference type="InterPro" id="IPR022695">
    <property type="entry name" value="Histidinol_DH_monofunct"/>
</dbReference>
<dbReference type="GO" id="GO:0000105">
    <property type="term" value="P:L-histidine biosynthetic process"/>
    <property type="evidence" value="ECO:0007669"/>
    <property type="project" value="UniProtKB-UniRule"/>
</dbReference>
<dbReference type="GO" id="GO:0004399">
    <property type="term" value="F:histidinol dehydrogenase activity"/>
    <property type="evidence" value="ECO:0007669"/>
    <property type="project" value="UniProtKB-UniRule"/>
</dbReference>
<comment type="cofactor">
    <cofactor evidence="5 10">
        <name>Zn(2+)</name>
        <dbReference type="ChEBI" id="CHEBI:29105"/>
    </cofactor>
    <text evidence="5 10">Binds 1 zinc ion per subunit.</text>
</comment>
<comment type="similarity">
    <text evidence="1 5 6 11">Belongs to the histidinol dehydrogenase family.</text>
</comment>
<evidence type="ECO:0000256" key="3">
    <source>
        <dbReference type="ARBA" id="ARBA00022833"/>
    </source>
</evidence>
<feature type="active site" description="Proton acceptor" evidence="5 7">
    <location>
        <position position="328"/>
    </location>
</feature>
<dbReference type="FunFam" id="3.40.50.1980:FF:000026">
    <property type="entry name" value="Histidinol dehydrogenase"/>
    <property type="match status" value="1"/>
</dbReference>
<dbReference type="PIRSF" id="PIRSF000099">
    <property type="entry name" value="Histidinol_dh"/>
    <property type="match status" value="1"/>
</dbReference>
<dbReference type="Gene3D" id="1.20.5.1300">
    <property type="match status" value="1"/>
</dbReference>
<protein>
    <recommendedName>
        <fullName evidence="5">Histidinol dehydrogenase</fullName>
        <shortName evidence="5">HDH</shortName>
        <ecNumber evidence="5">1.1.1.23</ecNumber>
    </recommendedName>
</protein>
<dbReference type="PANTHER" id="PTHR21256">
    <property type="entry name" value="HISTIDINOL DEHYDROGENASE HDH"/>
    <property type="match status" value="1"/>
</dbReference>
<evidence type="ECO:0000313" key="13">
    <source>
        <dbReference type="Proteomes" id="UP000782312"/>
    </source>
</evidence>
<name>A0A932HXE5_UNCTE</name>
<evidence type="ECO:0000256" key="1">
    <source>
        <dbReference type="ARBA" id="ARBA00010178"/>
    </source>
</evidence>
<dbReference type="NCBIfam" id="TIGR00069">
    <property type="entry name" value="hisD"/>
    <property type="match status" value="1"/>
</dbReference>
<feature type="binding site" evidence="5 9">
    <location>
        <position position="415"/>
    </location>
    <ligand>
        <name>substrate</name>
    </ligand>
</feature>
<organism evidence="12 13">
    <name type="scientific">Tectimicrobiota bacterium</name>
    <dbReference type="NCBI Taxonomy" id="2528274"/>
    <lineage>
        <taxon>Bacteria</taxon>
        <taxon>Pseudomonadati</taxon>
        <taxon>Nitrospinota/Tectimicrobiota group</taxon>
        <taxon>Candidatus Tectimicrobiota</taxon>
    </lineage>
</organism>
<dbReference type="PRINTS" id="PR00083">
    <property type="entry name" value="HOLDHDRGNASE"/>
</dbReference>
<keyword evidence="3 5" id="KW-0862">Zinc</keyword>
<gene>
    <name evidence="5 12" type="primary">hisD</name>
    <name evidence="12" type="ORF">HYZ11_07690</name>
</gene>